<dbReference type="Pfam" id="PF00589">
    <property type="entry name" value="Phage_integrase"/>
    <property type="match status" value="1"/>
</dbReference>
<evidence type="ECO:0000256" key="3">
    <source>
        <dbReference type="ARBA" id="ARBA00023125"/>
    </source>
</evidence>
<dbReference type="InterPro" id="IPR011010">
    <property type="entry name" value="DNA_brk_join_enz"/>
</dbReference>
<dbReference type="OrthoDB" id="9795573at2"/>
<evidence type="ECO:0000313" key="10">
    <source>
        <dbReference type="Proteomes" id="UP000232638"/>
    </source>
</evidence>
<dbReference type="GO" id="GO:0015074">
    <property type="term" value="P:DNA integration"/>
    <property type="evidence" value="ECO:0007669"/>
    <property type="project" value="UniProtKB-KW"/>
</dbReference>
<feature type="domain" description="Tyr recombinase" evidence="7">
    <location>
        <begin position="221"/>
        <end position="405"/>
    </location>
</feature>
<dbReference type="PANTHER" id="PTHR30629">
    <property type="entry name" value="PROPHAGE INTEGRASE"/>
    <property type="match status" value="1"/>
</dbReference>
<dbReference type="Proteomes" id="UP000232638">
    <property type="component" value="Chromosome"/>
</dbReference>
<dbReference type="InterPro" id="IPR050808">
    <property type="entry name" value="Phage_Integrase"/>
</dbReference>
<reference evidence="9 10" key="1">
    <citation type="submission" date="2017-03" db="EMBL/GenBank/DDBJ databases">
        <title>Complete genome sequence of Candidatus 'Thiodictyon syntrophicum' sp. nov. strain Cad16T, a photolithoautotroph purple sulfur bacterium isolated from an alpine meromictic lake.</title>
        <authorList>
            <person name="Luedin S.M."/>
            <person name="Pothier J.F."/>
            <person name="Danza F."/>
            <person name="Storelli N."/>
            <person name="Wittwer M."/>
            <person name="Tonolla M."/>
        </authorList>
    </citation>
    <scope>NUCLEOTIDE SEQUENCE [LARGE SCALE GENOMIC DNA]</scope>
    <source>
        <strain evidence="9 10">Cad16T</strain>
    </source>
</reference>
<proteinExistence type="inferred from homology"/>
<evidence type="ECO:0000256" key="4">
    <source>
        <dbReference type="ARBA" id="ARBA00023172"/>
    </source>
</evidence>
<dbReference type="PANTHER" id="PTHR30629:SF2">
    <property type="entry name" value="PROPHAGE INTEGRASE INTS-RELATED"/>
    <property type="match status" value="1"/>
</dbReference>
<gene>
    <name evidence="9" type="ORF">THSYN_24230</name>
</gene>
<keyword evidence="3 5" id="KW-0238">DNA-binding</keyword>
<dbReference type="Gene3D" id="3.30.160.390">
    <property type="entry name" value="Integrase, DNA-binding domain"/>
    <property type="match status" value="1"/>
</dbReference>
<evidence type="ECO:0000259" key="7">
    <source>
        <dbReference type="PROSITE" id="PS51898"/>
    </source>
</evidence>
<dbReference type="Pfam" id="PF13356">
    <property type="entry name" value="Arm-DNA-bind_3"/>
    <property type="match status" value="1"/>
</dbReference>
<evidence type="ECO:0000256" key="2">
    <source>
        <dbReference type="ARBA" id="ARBA00022908"/>
    </source>
</evidence>
<evidence type="ECO:0000256" key="1">
    <source>
        <dbReference type="ARBA" id="ARBA00008857"/>
    </source>
</evidence>
<dbReference type="GO" id="GO:0006310">
    <property type="term" value="P:DNA recombination"/>
    <property type="evidence" value="ECO:0007669"/>
    <property type="project" value="UniProtKB-KW"/>
</dbReference>
<keyword evidence="2" id="KW-0229">DNA integration</keyword>
<dbReference type="KEGG" id="tsy:THSYN_24230"/>
<dbReference type="InterPro" id="IPR038488">
    <property type="entry name" value="Integrase_DNA-bd_sf"/>
</dbReference>
<evidence type="ECO:0000256" key="5">
    <source>
        <dbReference type="PROSITE-ProRule" id="PRU01248"/>
    </source>
</evidence>
<dbReference type="Gene3D" id="1.10.443.10">
    <property type="entry name" value="Intergrase catalytic core"/>
    <property type="match status" value="1"/>
</dbReference>
<dbReference type="CDD" id="cd00801">
    <property type="entry name" value="INT_P4_C"/>
    <property type="match status" value="1"/>
</dbReference>
<dbReference type="InterPro" id="IPR053876">
    <property type="entry name" value="Phage_int_M"/>
</dbReference>
<evidence type="ECO:0008006" key="11">
    <source>
        <dbReference type="Google" id="ProtNLM"/>
    </source>
</evidence>
<keyword evidence="4" id="KW-0233">DNA recombination</keyword>
<keyword evidence="10" id="KW-1185">Reference proteome</keyword>
<feature type="domain" description="Core-binding (CB)" evidence="8">
    <location>
        <begin position="115"/>
        <end position="200"/>
    </location>
</feature>
<comment type="similarity">
    <text evidence="1">Belongs to the 'phage' integrase family.</text>
</comment>
<evidence type="ECO:0000313" key="9">
    <source>
        <dbReference type="EMBL" id="AUB83756.1"/>
    </source>
</evidence>
<dbReference type="SUPFAM" id="SSF56349">
    <property type="entry name" value="DNA breaking-rejoining enzymes"/>
    <property type="match status" value="1"/>
</dbReference>
<dbReference type="InterPro" id="IPR010998">
    <property type="entry name" value="Integrase_recombinase_N"/>
</dbReference>
<feature type="compositionally biased region" description="Basic and acidic residues" evidence="6">
    <location>
        <begin position="92"/>
        <end position="108"/>
    </location>
</feature>
<dbReference type="PROSITE" id="PS51898">
    <property type="entry name" value="TYR_RECOMBINASE"/>
    <property type="match status" value="1"/>
</dbReference>
<name>A0A2K8UDV1_9GAMM</name>
<accession>A0A2K8UDV1</accession>
<dbReference type="InterPro" id="IPR013762">
    <property type="entry name" value="Integrase-like_cat_sf"/>
</dbReference>
<protein>
    <recommendedName>
        <fullName evidence="11">Integrase</fullName>
    </recommendedName>
</protein>
<dbReference type="EMBL" id="CP020370">
    <property type="protein sequence ID" value="AUB83756.1"/>
    <property type="molecule type" value="Genomic_DNA"/>
</dbReference>
<dbReference type="GO" id="GO:0003677">
    <property type="term" value="F:DNA binding"/>
    <property type="evidence" value="ECO:0007669"/>
    <property type="project" value="UniProtKB-UniRule"/>
</dbReference>
<dbReference type="InterPro" id="IPR044068">
    <property type="entry name" value="CB"/>
</dbReference>
<evidence type="ECO:0000259" key="8">
    <source>
        <dbReference type="PROSITE" id="PS51900"/>
    </source>
</evidence>
<evidence type="ECO:0000256" key="6">
    <source>
        <dbReference type="SAM" id="MobiDB-lite"/>
    </source>
</evidence>
<dbReference type="AlphaFoldDB" id="A0A2K8UDV1"/>
<sequence length="429" mass="47941">MTGTATMPKLRLTDAAVKRVKAPDGADRAEFWDTTQPGFGLRVSASGARSWILIVRALKAGAWMQQRVTLGRYPAVSLAEARALATEARTMAERGQDPARVVQDRREGQASASRNTFAAVRDEFLEKYRGRQQRRPAPRTLSEIERALSSDLFAAWTDRPLIEVAKRDVLDVLDALVERGAEVMANRTLTYLGTLCKWALDREIIKTDPTDGIKKPGAERTRERVLSPGELCVIWRALAETQAHRECLFAGMVKVLALTGQRRDEVTGLRWSEIDGCTWTLPSSRTKNHREHVVHLSAPVLEILEARKSEQDSMGIKSDFVFTTSGAKPVYGWSWYKAKLDACANLAPWTWHDLRRTLATRLAEDLRIPPHVIEATLNHVSGARAGVAGTYNRALYLDERKTALDAWAGYVLRLVGEAELSNVVEFARR</sequence>
<dbReference type="Gene3D" id="1.10.150.130">
    <property type="match status" value="1"/>
</dbReference>
<dbReference type="Pfam" id="PF22022">
    <property type="entry name" value="Phage_int_M"/>
    <property type="match status" value="1"/>
</dbReference>
<feature type="region of interest" description="Disordered" evidence="6">
    <location>
        <begin position="92"/>
        <end position="112"/>
    </location>
</feature>
<dbReference type="PROSITE" id="PS51900">
    <property type="entry name" value="CB"/>
    <property type="match status" value="1"/>
</dbReference>
<organism evidence="9 10">
    <name type="scientific">Candidatus Thiodictyon syntrophicum</name>
    <dbReference type="NCBI Taxonomy" id="1166950"/>
    <lineage>
        <taxon>Bacteria</taxon>
        <taxon>Pseudomonadati</taxon>
        <taxon>Pseudomonadota</taxon>
        <taxon>Gammaproteobacteria</taxon>
        <taxon>Chromatiales</taxon>
        <taxon>Chromatiaceae</taxon>
        <taxon>Thiodictyon</taxon>
    </lineage>
</organism>
<dbReference type="InterPro" id="IPR025166">
    <property type="entry name" value="Integrase_DNA_bind_dom"/>
</dbReference>
<dbReference type="InterPro" id="IPR002104">
    <property type="entry name" value="Integrase_catalytic"/>
</dbReference>